<sequence>MDHPAHVPCPRGKTRPSKPKGATAHAARRPHPHPETQNPPTSRGMATVKTPSTQNPPGNIQQTANPSQYEAQKPDASAEPSDARLPHHARRSEPPRKGPPSQKPQHAIQRRTEYSKEHPEQKLPPKTHTAQLHPHQPPKNKAPRESAPP</sequence>
<feature type="compositionally biased region" description="Polar residues" evidence="1">
    <location>
        <begin position="49"/>
        <end position="70"/>
    </location>
</feature>
<keyword evidence="3" id="KW-1185">Reference proteome</keyword>
<proteinExistence type="predicted"/>
<name>A0AAV9SJ54_9TELE</name>
<evidence type="ECO:0000313" key="3">
    <source>
        <dbReference type="Proteomes" id="UP001311232"/>
    </source>
</evidence>
<accession>A0AAV9SJ54</accession>
<reference evidence="2 3" key="1">
    <citation type="submission" date="2021-06" db="EMBL/GenBank/DDBJ databases">
        <authorList>
            <person name="Palmer J.M."/>
        </authorList>
    </citation>
    <scope>NUCLEOTIDE SEQUENCE [LARGE SCALE GENOMIC DNA]</scope>
    <source>
        <strain evidence="2 3">MEX-2019</strain>
        <tissue evidence="2">Muscle</tissue>
    </source>
</reference>
<evidence type="ECO:0000313" key="2">
    <source>
        <dbReference type="EMBL" id="KAK5620844.1"/>
    </source>
</evidence>
<gene>
    <name evidence="2" type="ORF">CRENBAI_018022</name>
</gene>
<organism evidence="2 3">
    <name type="scientific">Crenichthys baileyi</name>
    <name type="common">White River springfish</name>
    <dbReference type="NCBI Taxonomy" id="28760"/>
    <lineage>
        <taxon>Eukaryota</taxon>
        <taxon>Metazoa</taxon>
        <taxon>Chordata</taxon>
        <taxon>Craniata</taxon>
        <taxon>Vertebrata</taxon>
        <taxon>Euteleostomi</taxon>
        <taxon>Actinopterygii</taxon>
        <taxon>Neopterygii</taxon>
        <taxon>Teleostei</taxon>
        <taxon>Neoteleostei</taxon>
        <taxon>Acanthomorphata</taxon>
        <taxon>Ovalentaria</taxon>
        <taxon>Atherinomorphae</taxon>
        <taxon>Cyprinodontiformes</taxon>
        <taxon>Goodeidae</taxon>
        <taxon>Crenichthys</taxon>
    </lineage>
</organism>
<feature type="compositionally biased region" description="Basic and acidic residues" evidence="1">
    <location>
        <begin position="110"/>
        <end position="123"/>
    </location>
</feature>
<dbReference type="EMBL" id="JAHHUM010000332">
    <property type="protein sequence ID" value="KAK5620844.1"/>
    <property type="molecule type" value="Genomic_DNA"/>
</dbReference>
<protein>
    <submittedName>
        <fullName evidence="2">Uncharacterized protein</fullName>
    </submittedName>
</protein>
<dbReference type="AlphaFoldDB" id="A0AAV9SJ54"/>
<evidence type="ECO:0000256" key="1">
    <source>
        <dbReference type="SAM" id="MobiDB-lite"/>
    </source>
</evidence>
<feature type="region of interest" description="Disordered" evidence="1">
    <location>
        <begin position="1"/>
        <end position="149"/>
    </location>
</feature>
<dbReference type="Proteomes" id="UP001311232">
    <property type="component" value="Unassembled WGS sequence"/>
</dbReference>
<feature type="compositionally biased region" description="Basic and acidic residues" evidence="1">
    <location>
        <begin position="81"/>
        <end position="96"/>
    </location>
</feature>
<comment type="caution">
    <text evidence="2">The sequence shown here is derived from an EMBL/GenBank/DDBJ whole genome shotgun (WGS) entry which is preliminary data.</text>
</comment>